<accession>A0A520MJ96</accession>
<dbReference type="GO" id="GO:0050661">
    <property type="term" value="F:NADP binding"/>
    <property type="evidence" value="ECO:0007669"/>
    <property type="project" value="InterPro"/>
</dbReference>
<evidence type="ECO:0000313" key="16">
    <source>
        <dbReference type="Proteomes" id="UP000315782"/>
    </source>
</evidence>
<feature type="binding site" evidence="8 10">
    <location>
        <position position="119"/>
    </location>
    <ligand>
        <name>substrate</name>
    </ligand>
</feature>
<dbReference type="InterPro" id="IPR036291">
    <property type="entry name" value="NAD(P)-bd_dom_sf"/>
</dbReference>
<evidence type="ECO:0000256" key="1">
    <source>
        <dbReference type="ARBA" id="ARBA00005059"/>
    </source>
</evidence>
<comment type="catalytic activity">
    <reaction evidence="7 8">
        <text>(S)-4-amino-5-oxopentanoate + tRNA(Glu) + NADP(+) = L-glutamyl-tRNA(Glu) + NADPH + H(+)</text>
        <dbReference type="Rhea" id="RHEA:12344"/>
        <dbReference type="Rhea" id="RHEA-COMP:9663"/>
        <dbReference type="Rhea" id="RHEA-COMP:9680"/>
        <dbReference type="ChEBI" id="CHEBI:15378"/>
        <dbReference type="ChEBI" id="CHEBI:57501"/>
        <dbReference type="ChEBI" id="CHEBI:57783"/>
        <dbReference type="ChEBI" id="CHEBI:58349"/>
        <dbReference type="ChEBI" id="CHEBI:78442"/>
        <dbReference type="ChEBI" id="CHEBI:78520"/>
        <dbReference type="EC" id="1.2.1.70"/>
    </reaction>
</comment>
<feature type="binding site" evidence="8 11">
    <location>
        <begin position="188"/>
        <end position="193"/>
    </location>
    <ligand>
        <name>NADP(+)</name>
        <dbReference type="ChEBI" id="CHEBI:58349"/>
    </ligand>
</feature>
<evidence type="ECO:0000256" key="7">
    <source>
        <dbReference type="ARBA" id="ARBA00047464"/>
    </source>
</evidence>
<evidence type="ECO:0000256" key="10">
    <source>
        <dbReference type="PIRSR" id="PIRSR000445-2"/>
    </source>
</evidence>
<comment type="similarity">
    <text evidence="2 8">Belongs to the glutamyl-tRNA reductase family.</text>
</comment>
<sequence length="410" mass="46195">MELQLFGINHKTSNVSEREKFIINESNQILLDTHLKEKFGENLDSFFGISTCNRTEIYLVGKAGIAENVLKETRIFFNITKIPDSSFYCLFNQDALIHMSKVAAGIDSQVLGEQEIFGQFKHAINVAKSNNIAGPKILTYSTKVIEIVKKVRTETDIGLNPLSVSGLSVNLVKNIFEDPKDQNILIVGAGALARAIIENLFKKGIRNIKAVNRSVREITISDNYSVMPLPLDMLHDELEEADIVIASAITDIPLIGKGAVENALHIRKNKPMLLIDLSVPRNIEEEIKNIEQAYLFSIDDIEKITQDNFGQRAIEAEKAMNMIVIDSQQATKDIENKFIKDDIKNNLKDFLDSLSEEEIERFKSADDLKQMIINLAVIKSEESKIIELQDINSIDAHIIESMFKRYIDNA</sequence>
<dbReference type="SUPFAM" id="SSF69742">
    <property type="entry name" value="Glutamyl tRNA-reductase catalytic, N-terminal domain"/>
    <property type="match status" value="1"/>
</dbReference>
<dbReference type="PIRSF" id="PIRSF000445">
    <property type="entry name" value="4pyrrol_synth_GluRdtase"/>
    <property type="match status" value="1"/>
</dbReference>
<proteinExistence type="inferred from homology"/>
<dbReference type="GO" id="GO:0019353">
    <property type="term" value="P:protoporphyrinogen IX biosynthetic process from glutamate"/>
    <property type="evidence" value="ECO:0007669"/>
    <property type="project" value="TreeGrafter"/>
</dbReference>
<dbReference type="InterPro" id="IPR006151">
    <property type="entry name" value="Shikm_DH/Glu-tRNA_Rdtase"/>
</dbReference>
<dbReference type="EC" id="1.2.1.70" evidence="3 8"/>
<evidence type="ECO:0000256" key="2">
    <source>
        <dbReference type="ARBA" id="ARBA00005916"/>
    </source>
</evidence>
<comment type="caution">
    <text evidence="15">The sequence shown here is derived from an EMBL/GenBank/DDBJ whole genome shotgun (WGS) entry which is preliminary data.</text>
</comment>
<keyword evidence="6 8" id="KW-0627">Porphyrin biosynthesis</keyword>
<dbReference type="EMBL" id="SHBI01000007">
    <property type="protein sequence ID" value="RZO21304.1"/>
    <property type="molecule type" value="Genomic_DNA"/>
</dbReference>
<evidence type="ECO:0000256" key="4">
    <source>
        <dbReference type="ARBA" id="ARBA00022857"/>
    </source>
</evidence>
<dbReference type="SUPFAM" id="SSF51735">
    <property type="entry name" value="NAD(P)-binding Rossmann-fold domains"/>
    <property type="match status" value="1"/>
</dbReference>
<dbReference type="InterPro" id="IPR000343">
    <property type="entry name" value="4pyrrol_synth_GluRdtase"/>
</dbReference>
<dbReference type="Gene3D" id="3.30.460.30">
    <property type="entry name" value="Glutamyl-tRNA reductase, N-terminal domain"/>
    <property type="match status" value="1"/>
</dbReference>
<protein>
    <recommendedName>
        <fullName evidence="3 8">Glutamyl-tRNA reductase</fullName>
        <shortName evidence="8">GluTR</shortName>
        <ecNumber evidence="3 8">1.2.1.70</ecNumber>
    </recommendedName>
</protein>
<dbReference type="Pfam" id="PF01488">
    <property type="entry name" value="Shikimate_DH"/>
    <property type="match status" value="1"/>
</dbReference>
<evidence type="ECO:0000259" key="13">
    <source>
        <dbReference type="Pfam" id="PF01488"/>
    </source>
</evidence>
<feature type="domain" description="Glutamyl-tRNA reductase N-terminal" evidence="14">
    <location>
        <begin position="7"/>
        <end position="155"/>
    </location>
</feature>
<evidence type="ECO:0000256" key="8">
    <source>
        <dbReference type="HAMAP-Rule" id="MF_00087"/>
    </source>
</evidence>
<keyword evidence="5 8" id="KW-0560">Oxidoreductase</keyword>
<feature type="binding site" evidence="8 10">
    <location>
        <begin position="51"/>
        <end position="54"/>
    </location>
    <ligand>
        <name>substrate</name>
    </ligand>
</feature>
<evidence type="ECO:0000256" key="5">
    <source>
        <dbReference type="ARBA" id="ARBA00023002"/>
    </source>
</evidence>
<comment type="subunit">
    <text evidence="8">Homodimer.</text>
</comment>
<evidence type="ECO:0000256" key="12">
    <source>
        <dbReference type="PIRSR" id="PIRSR000445-4"/>
    </source>
</evidence>
<organism evidence="15 16">
    <name type="scientific">SAR86 cluster bacterium</name>
    <dbReference type="NCBI Taxonomy" id="2030880"/>
    <lineage>
        <taxon>Bacteria</taxon>
        <taxon>Pseudomonadati</taxon>
        <taxon>Pseudomonadota</taxon>
        <taxon>Gammaproteobacteria</taxon>
        <taxon>SAR86 cluster</taxon>
    </lineage>
</organism>
<feature type="binding site" evidence="8 10">
    <location>
        <begin position="113"/>
        <end position="115"/>
    </location>
    <ligand>
        <name>substrate</name>
    </ligand>
</feature>
<dbReference type="Gene3D" id="3.40.50.720">
    <property type="entry name" value="NAD(P)-binding Rossmann-like Domain"/>
    <property type="match status" value="1"/>
</dbReference>
<comment type="function">
    <text evidence="8">Catalyzes the NADPH-dependent reduction of glutamyl-tRNA(Glu) to glutamate 1-semialdehyde (GSA).</text>
</comment>
<feature type="domain" description="Quinate/shikimate 5-dehydrogenase/glutamyl-tRNA reductase" evidence="13">
    <location>
        <begin position="171"/>
        <end position="304"/>
    </location>
</feature>
<dbReference type="GO" id="GO:0008883">
    <property type="term" value="F:glutamyl-tRNA reductase activity"/>
    <property type="evidence" value="ECO:0007669"/>
    <property type="project" value="UniProtKB-UniRule"/>
</dbReference>
<dbReference type="AlphaFoldDB" id="A0A520MJ96"/>
<keyword evidence="4 8" id="KW-0521">NADP</keyword>
<dbReference type="Pfam" id="PF05201">
    <property type="entry name" value="GlutR_N"/>
    <property type="match status" value="1"/>
</dbReference>
<evidence type="ECO:0000256" key="9">
    <source>
        <dbReference type="PIRSR" id="PIRSR000445-1"/>
    </source>
</evidence>
<evidence type="ECO:0000256" key="11">
    <source>
        <dbReference type="PIRSR" id="PIRSR000445-3"/>
    </source>
</evidence>
<feature type="binding site" evidence="8 10">
    <location>
        <position position="108"/>
    </location>
    <ligand>
        <name>substrate</name>
    </ligand>
</feature>
<evidence type="ECO:0000256" key="3">
    <source>
        <dbReference type="ARBA" id="ARBA00012970"/>
    </source>
</evidence>
<dbReference type="InterPro" id="IPR015895">
    <property type="entry name" value="4pyrrol_synth_GluRdtase_N"/>
</dbReference>
<name>A0A520MJ96_9GAMM</name>
<dbReference type="PANTHER" id="PTHR43013:SF1">
    <property type="entry name" value="GLUTAMYL-TRNA REDUCTASE"/>
    <property type="match status" value="1"/>
</dbReference>
<reference evidence="15 16" key="1">
    <citation type="submission" date="2019-02" db="EMBL/GenBank/DDBJ databases">
        <title>Prokaryotic population dynamics and viral predation in marine succession experiment using metagenomics: the confinement effect.</title>
        <authorList>
            <person name="Haro-Moreno J.M."/>
            <person name="Rodriguez-Valera F."/>
            <person name="Lopez-Perez M."/>
        </authorList>
    </citation>
    <scope>NUCLEOTIDE SEQUENCE [LARGE SCALE GENOMIC DNA]</scope>
    <source>
        <strain evidence="15">MED-G163</strain>
    </source>
</reference>
<dbReference type="NCBIfam" id="TIGR01035">
    <property type="entry name" value="hemA"/>
    <property type="match status" value="1"/>
</dbReference>
<evidence type="ECO:0000259" key="14">
    <source>
        <dbReference type="Pfam" id="PF05201"/>
    </source>
</evidence>
<dbReference type="UniPathway" id="UPA00251">
    <property type="reaction ID" value="UER00316"/>
</dbReference>
<dbReference type="FunFam" id="3.40.50.720:FF:000031">
    <property type="entry name" value="Glutamyl-tRNA reductase"/>
    <property type="match status" value="1"/>
</dbReference>
<feature type="site" description="Important for activity" evidence="8 12">
    <location>
        <position position="98"/>
    </location>
</feature>
<feature type="active site" description="Nucleophile" evidence="8 9">
    <location>
        <position position="52"/>
    </location>
</feature>
<evidence type="ECO:0000256" key="6">
    <source>
        <dbReference type="ARBA" id="ARBA00023244"/>
    </source>
</evidence>
<comment type="domain">
    <text evidence="8">Possesses an unusual extended V-shaped dimeric structure with each monomer consisting of three distinct domains arranged along a curved 'spinal' alpha-helix. The N-terminal catalytic domain specifically recognizes the glutamate moiety of the substrate. The second domain is the NADPH-binding domain, and the third C-terminal domain is responsible for dimerization.</text>
</comment>
<gene>
    <name evidence="8 15" type="primary">hemA</name>
    <name evidence="15" type="ORF">EVA96_01870</name>
</gene>
<comment type="pathway">
    <text evidence="1 8">Porphyrin-containing compound metabolism; protoporphyrin-IX biosynthesis; 5-aminolevulinate from L-glutamyl-tRNA(Glu): step 1/2.</text>
</comment>
<dbReference type="PANTHER" id="PTHR43013">
    <property type="entry name" value="GLUTAMYL-TRNA REDUCTASE"/>
    <property type="match status" value="1"/>
</dbReference>
<dbReference type="HAMAP" id="MF_00087">
    <property type="entry name" value="Glu_tRNA_reductase"/>
    <property type="match status" value="1"/>
</dbReference>
<dbReference type="InterPro" id="IPR036343">
    <property type="entry name" value="GluRdtase_N_sf"/>
</dbReference>
<dbReference type="Proteomes" id="UP000315782">
    <property type="component" value="Unassembled WGS sequence"/>
</dbReference>
<comment type="miscellaneous">
    <text evidence="8">During catalysis, the active site Cys acts as a nucleophile attacking the alpha-carbonyl group of tRNA-bound glutamate with the formation of a thioester intermediate between enzyme and glutamate, and the concomitant release of tRNA(Glu). The thioester intermediate is finally reduced by direct hydride transfer from NADPH, to form the product GSA.</text>
</comment>
<evidence type="ECO:0000313" key="15">
    <source>
        <dbReference type="EMBL" id="RZO21304.1"/>
    </source>
</evidence>